<comment type="caution">
    <text evidence="2">The sequence shown here is derived from an EMBL/GenBank/DDBJ whole genome shotgun (WGS) entry which is preliminary data.</text>
</comment>
<gene>
    <name evidence="2" type="ORF">HII31_13316</name>
</gene>
<protein>
    <recommendedName>
        <fullName evidence="1">F-box domain-containing protein</fullName>
    </recommendedName>
</protein>
<accession>A0A8H6VC88</accession>
<dbReference type="Proteomes" id="UP000660729">
    <property type="component" value="Unassembled WGS sequence"/>
</dbReference>
<dbReference type="InterPro" id="IPR001810">
    <property type="entry name" value="F-box_dom"/>
</dbReference>
<organism evidence="2 3">
    <name type="scientific">Pseudocercospora fuligena</name>
    <dbReference type="NCBI Taxonomy" id="685502"/>
    <lineage>
        <taxon>Eukaryota</taxon>
        <taxon>Fungi</taxon>
        <taxon>Dikarya</taxon>
        <taxon>Ascomycota</taxon>
        <taxon>Pezizomycotina</taxon>
        <taxon>Dothideomycetes</taxon>
        <taxon>Dothideomycetidae</taxon>
        <taxon>Mycosphaerellales</taxon>
        <taxon>Mycosphaerellaceae</taxon>
        <taxon>Pseudocercospora</taxon>
    </lineage>
</organism>
<feature type="domain" description="F-box" evidence="1">
    <location>
        <begin position="30"/>
        <end position="79"/>
    </location>
</feature>
<evidence type="ECO:0000259" key="1">
    <source>
        <dbReference type="PROSITE" id="PS50181"/>
    </source>
</evidence>
<name>A0A8H6VC88_9PEZI</name>
<keyword evidence="3" id="KW-1185">Reference proteome</keyword>
<sequence length="307" mass="34500">MQGCRPHLLRLTSVALTLHTPTPDNNMSSPSRLLMLPEELLIIVLDHLDSYAVRNARLCCRQFDNLLLEAFSNQIPKQIRCCFVDPVQLQSLHIVTKRHRVSRNINTIQLTSRNSNDYIDPRRGNGYLTGIIGSYRNQVQYAIPSTNVLQSILENLSSSPHIDLWLDETLLPNRFGVPVGMPYILPILAVGPPVGLVHFSLHGYGTVLNTKDLVKVICNSQGTLQRFALRELILDSESTVFAIFKALRRCEKLHALELFGLSEREEGKSVLFVIAVEEAGGRSDFVKIRYSVTNVRICLDANLAEQT</sequence>
<dbReference type="SUPFAM" id="SSF81383">
    <property type="entry name" value="F-box domain"/>
    <property type="match status" value="1"/>
</dbReference>
<dbReference type="InterPro" id="IPR036047">
    <property type="entry name" value="F-box-like_dom_sf"/>
</dbReference>
<evidence type="ECO:0000313" key="3">
    <source>
        <dbReference type="Proteomes" id="UP000660729"/>
    </source>
</evidence>
<proteinExistence type="predicted"/>
<dbReference type="PROSITE" id="PS50181">
    <property type="entry name" value="FBOX"/>
    <property type="match status" value="1"/>
</dbReference>
<dbReference type="Pfam" id="PF00646">
    <property type="entry name" value="F-box"/>
    <property type="match status" value="1"/>
</dbReference>
<evidence type="ECO:0000313" key="2">
    <source>
        <dbReference type="EMBL" id="KAF7185337.1"/>
    </source>
</evidence>
<dbReference type="AlphaFoldDB" id="A0A8H6VC88"/>
<reference evidence="2" key="1">
    <citation type="submission" date="2020-04" db="EMBL/GenBank/DDBJ databases">
        <title>Draft genome resource of the tomato pathogen Pseudocercospora fuligena.</title>
        <authorList>
            <person name="Zaccaron A."/>
        </authorList>
    </citation>
    <scope>NUCLEOTIDE SEQUENCE</scope>
    <source>
        <strain evidence="2">PF001</strain>
    </source>
</reference>
<dbReference type="EMBL" id="JABCIY010000338">
    <property type="protein sequence ID" value="KAF7185337.1"/>
    <property type="molecule type" value="Genomic_DNA"/>
</dbReference>
<dbReference type="CDD" id="cd09917">
    <property type="entry name" value="F-box_SF"/>
    <property type="match status" value="1"/>
</dbReference>